<dbReference type="GO" id="GO:0016887">
    <property type="term" value="F:ATP hydrolysis activity"/>
    <property type="evidence" value="ECO:0007669"/>
    <property type="project" value="InterPro"/>
</dbReference>
<dbReference type="InterPro" id="IPR017911">
    <property type="entry name" value="MacB-like_ATP-bd"/>
</dbReference>
<evidence type="ECO:0000256" key="2">
    <source>
        <dbReference type="ARBA" id="ARBA00022741"/>
    </source>
</evidence>
<proteinExistence type="inferred from homology"/>
<dbReference type="InterPro" id="IPR015854">
    <property type="entry name" value="ABC_transpr_LolD-like"/>
</dbReference>
<dbReference type="Gene3D" id="3.40.50.300">
    <property type="entry name" value="P-loop containing nucleotide triphosphate hydrolases"/>
    <property type="match status" value="1"/>
</dbReference>
<dbReference type="SUPFAM" id="SSF52540">
    <property type="entry name" value="P-loop containing nucleoside triphosphate hydrolases"/>
    <property type="match status" value="1"/>
</dbReference>
<dbReference type="GO" id="GO:0005886">
    <property type="term" value="C:plasma membrane"/>
    <property type="evidence" value="ECO:0007669"/>
    <property type="project" value="TreeGrafter"/>
</dbReference>
<evidence type="ECO:0000256" key="4">
    <source>
        <dbReference type="ARBA" id="ARBA00038388"/>
    </source>
</evidence>
<dbReference type="AlphaFoldDB" id="A0A1H4JTG5"/>
<protein>
    <submittedName>
        <fullName evidence="6">Putative ABC transport system ATP-binding protein</fullName>
    </submittedName>
</protein>
<keyword evidence="2" id="KW-0547">Nucleotide-binding</keyword>
<evidence type="ECO:0000259" key="5">
    <source>
        <dbReference type="PROSITE" id="PS50893"/>
    </source>
</evidence>
<dbReference type="PANTHER" id="PTHR24220:SF86">
    <property type="entry name" value="ABC TRANSPORTER ABCH.1"/>
    <property type="match status" value="1"/>
</dbReference>
<gene>
    <name evidence="6" type="ORF">SAMN05443244_0809</name>
</gene>
<dbReference type="SMART" id="SM00382">
    <property type="entry name" value="AAA"/>
    <property type="match status" value="1"/>
</dbReference>
<dbReference type="Pfam" id="PF00005">
    <property type="entry name" value="ABC_tran"/>
    <property type="match status" value="1"/>
</dbReference>
<evidence type="ECO:0000313" key="7">
    <source>
        <dbReference type="Proteomes" id="UP000182409"/>
    </source>
</evidence>
<reference evidence="6 7" key="1">
    <citation type="submission" date="2016-10" db="EMBL/GenBank/DDBJ databases">
        <authorList>
            <person name="de Groot N.N."/>
        </authorList>
    </citation>
    <scope>NUCLEOTIDE SEQUENCE [LARGE SCALE GENOMIC DNA]</scope>
    <source>
        <strain evidence="6 7">AB35.6</strain>
    </source>
</reference>
<dbReference type="EMBL" id="FNSD01000001">
    <property type="protein sequence ID" value="SEB49590.1"/>
    <property type="molecule type" value="Genomic_DNA"/>
</dbReference>
<dbReference type="GO" id="GO:0098796">
    <property type="term" value="C:membrane protein complex"/>
    <property type="evidence" value="ECO:0007669"/>
    <property type="project" value="UniProtKB-ARBA"/>
</dbReference>
<dbReference type="InterPro" id="IPR027417">
    <property type="entry name" value="P-loop_NTPase"/>
</dbReference>
<dbReference type="Proteomes" id="UP000182409">
    <property type="component" value="Unassembled WGS sequence"/>
</dbReference>
<evidence type="ECO:0000256" key="1">
    <source>
        <dbReference type="ARBA" id="ARBA00022448"/>
    </source>
</evidence>
<dbReference type="GO" id="GO:0005524">
    <property type="term" value="F:ATP binding"/>
    <property type="evidence" value="ECO:0007669"/>
    <property type="project" value="UniProtKB-KW"/>
</dbReference>
<dbReference type="PROSITE" id="PS50893">
    <property type="entry name" value="ABC_TRANSPORTER_2"/>
    <property type="match status" value="1"/>
</dbReference>
<sequence>MGDVIEVRHVSKVYDLGEVQVNALSDVSVTVKEGSFVAIMGPSGSGKSTFMNILGCLDRPTSGEYLLDGQSVGGLQRDELAAIRSEKIGFVFQNFNLLARTSALENVKLPLLYTSRPVENPDAMAMKALEAVGLGQRMHNQPTQLSGGQQQRVAIARALINQPRLILADEPTGALDSATSQEIMLLFRKVQQSSGITVIIVTHSDEVAAYAERILRFRDGMLVADERPALPAGAPDALELRG</sequence>
<dbReference type="RefSeq" id="WP_074652456.1">
    <property type="nucleotide sequence ID" value="NZ_FNSD01000001.1"/>
</dbReference>
<dbReference type="PROSITE" id="PS00211">
    <property type="entry name" value="ABC_TRANSPORTER_1"/>
    <property type="match status" value="1"/>
</dbReference>
<dbReference type="InterPro" id="IPR003439">
    <property type="entry name" value="ABC_transporter-like_ATP-bd"/>
</dbReference>
<accession>A0A1H4JTG5</accession>
<name>A0A1H4JTG5_9BACT</name>
<evidence type="ECO:0000313" key="6">
    <source>
        <dbReference type="EMBL" id="SEB49590.1"/>
    </source>
</evidence>
<feature type="domain" description="ABC transporter" evidence="5">
    <location>
        <begin position="5"/>
        <end position="240"/>
    </location>
</feature>
<dbReference type="OrthoDB" id="9802264at2"/>
<keyword evidence="1" id="KW-0813">Transport</keyword>
<comment type="similarity">
    <text evidence="4">Belongs to the ABC transporter superfamily. Macrolide exporter (TC 3.A.1.122) family.</text>
</comment>
<dbReference type="FunFam" id="3.40.50.300:FF:000032">
    <property type="entry name" value="Export ABC transporter ATP-binding protein"/>
    <property type="match status" value="1"/>
</dbReference>
<dbReference type="InterPro" id="IPR017871">
    <property type="entry name" value="ABC_transporter-like_CS"/>
</dbReference>
<organism evidence="6 7">
    <name type="scientific">Terriglobus roseus</name>
    <dbReference type="NCBI Taxonomy" id="392734"/>
    <lineage>
        <taxon>Bacteria</taxon>
        <taxon>Pseudomonadati</taxon>
        <taxon>Acidobacteriota</taxon>
        <taxon>Terriglobia</taxon>
        <taxon>Terriglobales</taxon>
        <taxon>Acidobacteriaceae</taxon>
        <taxon>Terriglobus</taxon>
    </lineage>
</organism>
<evidence type="ECO:0000256" key="3">
    <source>
        <dbReference type="ARBA" id="ARBA00022840"/>
    </source>
</evidence>
<keyword evidence="3 6" id="KW-0067">ATP-binding</keyword>
<dbReference type="InterPro" id="IPR003593">
    <property type="entry name" value="AAA+_ATPase"/>
</dbReference>
<dbReference type="PANTHER" id="PTHR24220">
    <property type="entry name" value="IMPORT ATP-BINDING PROTEIN"/>
    <property type="match status" value="1"/>
</dbReference>
<dbReference type="CDD" id="cd03255">
    <property type="entry name" value="ABC_MJ0796_LolCDE_FtsE"/>
    <property type="match status" value="1"/>
</dbReference>
<dbReference type="GO" id="GO:0022857">
    <property type="term" value="F:transmembrane transporter activity"/>
    <property type="evidence" value="ECO:0007669"/>
    <property type="project" value="TreeGrafter"/>
</dbReference>